<sequence>MSKTFPDHHRLISLTVRCNKVIGEVSEPYKRRFLMSQKDKKPGFSNPALRAMGIPTIRLPSRNWCIFWSVLAFGIGGVAYDKYAQRKIRAHYISMIQDRTQEAQDVYLKSRKLTVFIAPPPSDFLENSMKVWRRHIKPVLFHAGLDYDVFTEERQGLIRYEVAERIRKLRKDLLETNAKLVQAEEDARWINRVRAWWSPKERLTEEEIEALKEKKWRDEFSYNQVLGVYYKNTNSDSKSSISEDTMVNDASLAGGVICIGRGAYKEYVSGVMEGVLGPLDPPPKVEDELPKTESEPESDPENDSKKGPPPPYITPEQYPKAPFPQELTDNIVRDPETKIPAIFQQPLLVVRLPGISGFTQIPKRIYRFYTARYYAEECYKAAMAMVLQHSRPFNPETDLQLAYDEEIYWPKAWVKRGEEKGSLWVQNVVGDNRVLSRMHIVEPK</sequence>
<evidence type="ECO:0000256" key="3">
    <source>
        <dbReference type="ARBA" id="ARBA00020796"/>
    </source>
</evidence>
<gene>
    <name evidence="13" type="ORF">AW171_hschr21092</name>
</gene>
<dbReference type="InterPro" id="IPR050187">
    <property type="entry name" value="Lipid_Phosphate_FormReg"/>
</dbReference>
<dbReference type="GO" id="GO:0005743">
    <property type="term" value="C:mitochondrial inner membrane"/>
    <property type="evidence" value="ECO:0007669"/>
    <property type="project" value="UniProtKB-SubCell"/>
</dbReference>
<protein>
    <recommendedName>
        <fullName evidence="3">Mitochondrial import inner membrane translocase subunit TIM54</fullName>
    </recommendedName>
</protein>
<keyword evidence="6" id="KW-0999">Mitochondrion inner membrane</keyword>
<evidence type="ECO:0000256" key="6">
    <source>
        <dbReference type="ARBA" id="ARBA00022792"/>
    </source>
</evidence>
<dbReference type="PANTHER" id="PTHR12358">
    <property type="entry name" value="SPHINGOSINE KINASE"/>
    <property type="match status" value="1"/>
</dbReference>
<dbReference type="STRING" id="45286.A0A125RE32"/>
<proteinExistence type="inferred from homology"/>
<reference evidence="13 14" key="1">
    <citation type="submission" date="2016-01" db="EMBL/GenBank/DDBJ databases">
        <title>Genome sequence of the yeast Holleya sinecauda.</title>
        <authorList>
            <person name="Dietrich F.S."/>
        </authorList>
    </citation>
    <scope>NUCLEOTIDE SEQUENCE [LARGE SCALE GENOMIC DNA]</scope>
    <source>
        <strain evidence="13 14">ATCC 58844</strain>
    </source>
</reference>
<evidence type="ECO:0000256" key="4">
    <source>
        <dbReference type="ARBA" id="ARBA00022448"/>
    </source>
</evidence>
<dbReference type="PANTHER" id="PTHR12358:SF101">
    <property type="entry name" value="MITOCHONDRIAL IMPORT INNER MEMBRANE TRANSLOCASE SUBUNIT TIM54"/>
    <property type="match status" value="1"/>
</dbReference>
<evidence type="ECO:0000256" key="11">
    <source>
        <dbReference type="ARBA" id="ARBA00023136"/>
    </source>
</evidence>
<keyword evidence="4" id="KW-0813">Transport</keyword>
<evidence type="ECO:0000256" key="10">
    <source>
        <dbReference type="ARBA" id="ARBA00023128"/>
    </source>
</evidence>
<dbReference type="InterPro" id="IPR021056">
    <property type="entry name" value="Mt_import_IM_translocase_Tim54"/>
</dbReference>
<feature type="region of interest" description="Disordered" evidence="12">
    <location>
        <begin position="276"/>
        <end position="320"/>
    </location>
</feature>
<comment type="similarity">
    <text evidence="2">Belongs to the TIM54 family.</text>
</comment>
<evidence type="ECO:0000256" key="12">
    <source>
        <dbReference type="SAM" id="MobiDB-lite"/>
    </source>
</evidence>
<keyword evidence="10" id="KW-0496">Mitochondrion</keyword>
<feature type="compositionally biased region" description="Basic and acidic residues" evidence="12">
    <location>
        <begin position="283"/>
        <end position="294"/>
    </location>
</feature>
<evidence type="ECO:0000256" key="8">
    <source>
        <dbReference type="ARBA" id="ARBA00022989"/>
    </source>
</evidence>
<dbReference type="GO" id="GO:0015031">
    <property type="term" value="P:protein transport"/>
    <property type="evidence" value="ECO:0007669"/>
    <property type="project" value="UniProtKB-KW"/>
</dbReference>
<dbReference type="OrthoDB" id="5598305at2759"/>
<keyword evidence="7" id="KW-0653">Protein transport</keyword>
<name>A0A125RE32_9SACH</name>
<keyword evidence="8" id="KW-1133">Transmembrane helix</keyword>
<evidence type="ECO:0000256" key="9">
    <source>
        <dbReference type="ARBA" id="ARBA00023010"/>
    </source>
</evidence>
<keyword evidence="9" id="KW-0811">Translocation</keyword>
<evidence type="ECO:0000256" key="1">
    <source>
        <dbReference type="ARBA" id="ARBA00004434"/>
    </source>
</evidence>
<organism evidence="13 14">
    <name type="scientific">Eremothecium sinecaudum</name>
    <dbReference type="NCBI Taxonomy" id="45286"/>
    <lineage>
        <taxon>Eukaryota</taxon>
        <taxon>Fungi</taxon>
        <taxon>Dikarya</taxon>
        <taxon>Ascomycota</taxon>
        <taxon>Saccharomycotina</taxon>
        <taxon>Saccharomycetes</taxon>
        <taxon>Saccharomycetales</taxon>
        <taxon>Saccharomycetaceae</taxon>
        <taxon>Eremothecium</taxon>
    </lineage>
</organism>
<evidence type="ECO:0000256" key="2">
    <source>
        <dbReference type="ARBA" id="ARBA00006355"/>
    </source>
</evidence>
<dbReference type="Pfam" id="PF11711">
    <property type="entry name" value="Tim54"/>
    <property type="match status" value="1"/>
</dbReference>
<dbReference type="Proteomes" id="UP000243052">
    <property type="component" value="Chromosome ii"/>
</dbReference>
<keyword evidence="11" id="KW-0472">Membrane</keyword>
<dbReference type="EMBL" id="CP014242">
    <property type="protein sequence ID" value="AMD19270.1"/>
    <property type="molecule type" value="Genomic_DNA"/>
</dbReference>
<dbReference type="RefSeq" id="XP_017986266.1">
    <property type="nucleotide sequence ID" value="XM_018130777.1"/>
</dbReference>
<evidence type="ECO:0000313" key="13">
    <source>
        <dbReference type="EMBL" id="AMD19270.1"/>
    </source>
</evidence>
<accession>A0A125RE32</accession>
<dbReference type="AlphaFoldDB" id="A0A125RE32"/>
<keyword evidence="14" id="KW-1185">Reference proteome</keyword>
<evidence type="ECO:0000313" key="14">
    <source>
        <dbReference type="Proteomes" id="UP000243052"/>
    </source>
</evidence>
<dbReference type="GeneID" id="28721542"/>
<evidence type="ECO:0000256" key="5">
    <source>
        <dbReference type="ARBA" id="ARBA00022692"/>
    </source>
</evidence>
<keyword evidence="5" id="KW-0812">Transmembrane</keyword>
<evidence type="ECO:0000256" key="7">
    <source>
        <dbReference type="ARBA" id="ARBA00022927"/>
    </source>
</evidence>
<comment type="subcellular location">
    <subcellularLocation>
        <location evidence="1">Mitochondrion inner membrane</location>
        <topology evidence="1">Single-pass membrane protein</topology>
    </subcellularLocation>
</comment>